<sequence>MDRLTTIKAAACTAAAALTAFWGWTGWLAAAWFLAMLLDYATGSAAALRAGTWSSRAAREGLWHKAGSVAGVLVAALLDFALRVLLGSVPELGIDYDVLLCPLVTAWYLLTELGSIAENAGALGAPMPQFLMRAIAALRAGISDRGGGDGDGGGAA</sequence>
<comment type="subcellular location">
    <subcellularLocation>
        <location evidence="1">Host membrane</location>
        <topology evidence="1">Multi-pass membrane protein</topology>
    </subcellularLocation>
</comment>
<dbReference type="Pfam" id="PF05105">
    <property type="entry name" value="Phage_holin_4_1"/>
    <property type="match status" value="1"/>
</dbReference>
<evidence type="ECO:0000313" key="5">
    <source>
        <dbReference type="EMBL" id="DAE19625.1"/>
    </source>
</evidence>
<keyword evidence="3" id="KW-1133">Transmembrane helix</keyword>
<evidence type="ECO:0000256" key="4">
    <source>
        <dbReference type="ARBA" id="ARBA00023136"/>
    </source>
</evidence>
<dbReference type="GO" id="GO:0033644">
    <property type="term" value="C:host cell membrane"/>
    <property type="evidence" value="ECO:0007669"/>
    <property type="project" value="UniProtKB-SubCell"/>
</dbReference>
<accession>A0A8S5QLD7</accession>
<keyword evidence="2" id="KW-0812">Transmembrane</keyword>
<keyword evidence="4" id="KW-0472">Membrane</keyword>
<protein>
    <submittedName>
        <fullName evidence="5">Holin</fullName>
    </submittedName>
</protein>
<organism evidence="5">
    <name type="scientific">Podoviridae sp. ctdRZ1</name>
    <dbReference type="NCBI Taxonomy" id="2826568"/>
    <lineage>
        <taxon>Viruses</taxon>
        <taxon>Duplodnaviria</taxon>
        <taxon>Heunggongvirae</taxon>
        <taxon>Uroviricota</taxon>
        <taxon>Caudoviricetes</taxon>
    </lineage>
</organism>
<evidence type="ECO:0000256" key="1">
    <source>
        <dbReference type="ARBA" id="ARBA00004301"/>
    </source>
</evidence>
<proteinExistence type="predicted"/>
<dbReference type="InterPro" id="IPR006480">
    <property type="entry name" value="Phage_holin_4_1"/>
</dbReference>
<evidence type="ECO:0000256" key="2">
    <source>
        <dbReference type="ARBA" id="ARBA00022692"/>
    </source>
</evidence>
<reference evidence="5" key="1">
    <citation type="journal article" date="2021" name="Proc. Natl. Acad. Sci. U.S.A.">
        <title>A Catalog of Tens of Thousands of Viruses from Human Metagenomes Reveals Hidden Associations with Chronic Diseases.</title>
        <authorList>
            <person name="Tisza M.J."/>
            <person name="Buck C.B."/>
        </authorList>
    </citation>
    <scope>NUCLEOTIDE SEQUENCE</scope>
    <source>
        <strain evidence="5">CtdRZ1</strain>
    </source>
</reference>
<evidence type="ECO:0000256" key="3">
    <source>
        <dbReference type="ARBA" id="ARBA00022989"/>
    </source>
</evidence>
<name>A0A8S5QLD7_9CAUD</name>
<dbReference type="EMBL" id="BK015680">
    <property type="protein sequence ID" value="DAE19625.1"/>
    <property type="molecule type" value="Genomic_DNA"/>
</dbReference>